<feature type="coiled-coil region" evidence="1">
    <location>
        <begin position="19"/>
        <end position="46"/>
    </location>
</feature>
<dbReference type="Pfam" id="PF13338">
    <property type="entry name" value="AbiEi_4"/>
    <property type="match status" value="1"/>
</dbReference>
<feature type="domain" description="AbiEi antitoxin N-terminal" evidence="2">
    <location>
        <begin position="82"/>
        <end position="120"/>
    </location>
</feature>
<evidence type="ECO:0000313" key="3">
    <source>
        <dbReference type="EMBL" id="MFD2911406.1"/>
    </source>
</evidence>
<gene>
    <name evidence="3" type="ORF">ACFS5P_05925</name>
</gene>
<proteinExistence type="predicted"/>
<sequence>MEYVKDLIESKLKFVSEREEELIGDIEFMRNDLNATEEKLINIQKERTELTIYLKFFSQDIDESESSVIALAEGDTVETYVSKKVIVSTSQLAEALGLSDARIRMLAAEGAVIKVGQGAYDLPASVAAYIEYKSSKKTEGD</sequence>
<dbReference type="EMBL" id="JBHUPG010000009">
    <property type="protein sequence ID" value="MFD2911406.1"/>
    <property type="molecule type" value="Genomic_DNA"/>
</dbReference>
<reference evidence="4" key="1">
    <citation type="journal article" date="2019" name="Int. J. Syst. Evol. Microbiol.">
        <title>The Global Catalogue of Microorganisms (GCM) 10K type strain sequencing project: providing services to taxonomists for standard genome sequencing and annotation.</title>
        <authorList>
            <consortium name="The Broad Institute Genomics Platform"/>
            <consortium name="The Broad Institute Genome Sequencing Center for Infectious Disease"/>
            <person name="Wu L."/>
            <person name="Ma J."/>
        </authorList>
    </citation>
    <scope>NUCLEOTIDE SEQUENCE [LARGE SCALE GENOMIC DNA]</scope>
    <source>
        <strain evidence="4">KCTC 13528</strain>
    </source>
</reference>
<protein>
    <submittedName>
        <fullName evidence="3">Type IV toxin-antitoxin system AbiEi family antitoxin domain-containing protein</fullName>
    </submittedName>
</protein>
<dbReference type="RefSeq" id="WP_204730080.1">
    <property type="nucleotide sequence ID" value="NZ_JAFBDK010000013.1"/>
</dbReference>
<evidence type="ECO:0000259" key="2">
    <source>
        <dbReference type="Pfam" id="PF13338"/>
    </source>
</evidence>
<keyword evidence="1" id="KW-0175">Coiled coil</keyword>
<organism evidence="3 4">
    <name type="scientific">Jeotgalibacillus terrae</name>
    <dbReference type="NCBI Taxonomy" id="587735"/>
    <lineage>
        <taxon>Bacteria</taxon>
        <taxon>Bacillati</taxon>
        <taxon>Bacillota</taxon>
        <taxon>Bacilli</taxon>
        <taxon>Bacillales</taxon>
        <taxon>Caryophanaceae</taxon>
        <taxon>Jeotgalibacillus</taxon>
    </lineage>
</organism>
<accession>A0ABW5ZH28</accession>
<evidence type="ECO:0000313" key="4">
    <source>
        <dbReference type="Proteomes" id="UP001597561"/>
    </source>
</evidence>
<dbReference type="InterPro" id="IPR025159">
    <property type="entry name" value="AbiEi_N"/>
</dbReference>
<dbReference type="Proteomes" id="UP001597561">
    <property type="component" value="Unassembled WGS sequence"/>
</dbReference>
<name>A0ABW5ZH28_9BACL</name>
<evidence type="ECO:0000256" key="1">
    <source>
        <dbReference type="SAM" id="Coils"/>
    </source>
</evidence>
<keyword evidence="4" id="KW-1185">Reference proteome</keyword>
<comment type="caution">
    <text evidence="3">The sequence shown here is derived from an EMBL/GenBank/DDBJ whole genome shotgun (WGS) entry which is preliminary data.</text>
</comment>